<dbReference type="PANTHER" id="PTHR42953:SF2">
    <property type="entry name" value="ADHESION PROTEIN"/>
    <property type="match status" value="1"/>
</dbReference>
<sequence>MVRTLSKLAIVLAGAVCAPASAFTVFACEPEWAALTRVLMPDATVHTATHSRQDPHHIEARPALIAQLRSADLAVCTGASLESGWLPALQQRAGNAKVQDGAQGMFYAASQVELIDAQPGAGGNPFAGDIHAEGNPHVHADPRNLVKISSRLAERLQTLVPAEAQQIRQRQSQFETAWSQRIGEWEKRAAPLRGQMVAAQHTAFGYLWKWLGLKQIADLEPKPGMAPTPGHLQGLLSILQAQPPLAIVTAGYQDQRAGRWLVSQLDSKVPLISLPATVDDERTPDALAQWYEQLINSLMKAKTR</sequence>
<dbReference type="RefSeq" id="WP_326506792.1">
    <property type="nucleotide sequence ID" value="NZ_JAWIIV010000009.1"/>
</dbReference>
<keyword evidence="3" id="KW-1185">Reference proteome</keyword>
<dbReference type="PROSITE" id="PS51257">
    <property type="entry name" value="PROKAR_LIPOPROTEIN"/>
    <property type="match status" value="1"/>
</dbReference>
<gene>
    <name evidence="2" type="ORF">RY831_13015</name>
</gene>
<dbReference type="Pfam" id="PF01297">
    <property type="entry name" value="ZnuA"/>
    <property type="match status" value="1"/>
</dbReference>
<evidence type="ECO:0000256" key="1">
    <source>
        <dbReference type="SAM" id="SignalP"/>
    </source>
</evidence>
<evidence type="ECO:0000313" key="3">
    <source>
        <dbReference type="Proteomes" id="UP001352263"/>
    </source>
</evidence>
<dbReference type="SUPFAM" id="SSF53807">
    <property type="entry name" value="Helical backbone' metal receptor"/>
    <property type="match status" value="1"/>
</dbReference>
<feature type="signal peptide" evidence="1">
    <location>
        <begin position="1"/>
        <end position="22"/>
    </location>
</feature>
<dbReference type="InterPro" id="IPR050492">
    <property type="entry name" value="Bact_metal-bind_prot9"/>
</dbReference>
<name>A0ABU6J8V6_9BURK</name>
<organism evidence="2 3">
    <name type="scientific">Noviherbaspirillum album</name>
    <dbReference type="NCBI Taxonomy" id="3080276"/>
    <lineage>
        <taxon>Bacteria</taxon>
        <taxon>Pseudomonadati</taxon>
        <taxon>Pseudomonadota</taxon>
        <taxon>Betaproteobacteria</taxon>
        <taxon>Burkholderiales</taxon>
        <taxon>Oxalobacteraceae</taxon>
        <taxon>Noviherbaspirillum</taxon>
    </lineage>
</organism>
<proteinExistence type="predicted"/>
<dbReference type="Proteomes" id="UP001352263">
    <property type="component" value="Unassembled WGS sequence"/>
</dbReference>
<dbReference type="Gene3D" id="3.40.50.1980">
    <property type="entry name" value="Nitrogenase molybdenum iron protein domain"/>
    <property type="match status" value="2"/>
</dbReference>
<keyword evidence="1" id="KW-0732">Signal</keyword>
<comment type="caution">
    <text evidence="2">The sequence shown here is derived from an EMBL/GenBank/DDBJ whole genome shotgun (WGS) entry which is preliminary data.</text>
</comment>
<dbReference type="EMBL" id="JAWIIV010000009">
    <property type="protein sequence ID" value="MEC4720077.1"/>
    <property type="molecule type" value="Genomic_DNA"/>
</dbReference>
<accession>A0ABU6J8V6</accession>
<dbReference type="PANTHER" id="PTHR42953">
    <property type="entry name" value="HIGH-AFFINITY ZINC UPTAKE SYSTEM PROTEIN ZNUA-RELATED"/>
    <property type="match status" value="1"/>
</dbReference>
<dbReference type="InterPro" id="IPR006127">
    <property type="entry name" value="ZnuA-like"/>
</dbReference>
<feature type="chain" id="PRO_5046237133" evidence="1">
    <location>
        <begin position="23"/>
        <end position="304"/>
    </location>
</feature>
<evidence type="ECO:0000313" key="2">
    <source>
        <dbReference type="EMBL" id="MEC4720077.1"/>
    </source>
</evidence>
<reference evidence="2 3" key="1">
    <citation type="submission" date="2023-10" db="EMBL/GenBank/DDBJ databases">
        <title>Noviherbaspirillum sp. CPCC 100848 genome assembly.</title>
        <authorList>
            <person name="Li X.Y."/>
            <person name="Fang X.M."/>
        </authorList>
    </citation>
    <scope>NUCLEOTIDE SEQUENCE [LARGE SCALE GENOMIC DNA]</scope>
    <source>
        <strain evidence="2 3">CPCC 100848</strain>
    </source>
</reference>
<protein>
    <submittedName>
        <fullName evidence="2">Zinc ABC transporter substrate-binding protein</fullName>
    </submittedName>
</protein>